<keyword evidence="2" id="KW-1185">Reference proteome</keyword>
<gene>
    <name evidence="1" type="ORF">SAMN06265361_102653</name>
</gene>
<protein>
    <submittedName>
        <fullName evidence="1">Spore coat protein GerQ</fullName>
    </submittedName>
</protein>
<dbReference type="RefSeq" id="WP_022736918.1">
    <property type="nucleotide sequence ID" value="NZ_FXTU01000002.1"/>
</dbReference>
<keyword evidence="1" id="KW-0946">Virion</keyword>
<sequence>MYWSYPYVMGMDANVSQRRQERRFSEDLMQANVGRRITVFLTYDGSQQWRDVTFSGVLRQVGRDYFMIREQNSGRDMMFLNINLDYVVFEDQPARLADA</sequence>
<dbReference type="EMBL" id="FXTU01000002">
    <property type="protein sequence ID" value="SMP14928.1"/>
    <property type="molecule type" value="Genomic_DNA"/>
</dbReference>
<evidence type="ECO:0000313" key="2">
    <source>
        <dbReference type="Proteomes" id="UP001157946"/>
    </source>
</evidence>
<accession>A0AA46AEV9</accession>
<proteinExistence type="predicted"/>
<evidence type="ECO:0000313" key="1">
    <source>
        <dbReference type="EMBL" id="SMP14928.1"/>
    </source>
</evidence>
<dbReference type="InterPro" id="IPR014099">
    <property type="entry name" value="Spore_coat_GerQ"/>
</dbReference>
<organism evidence="1 2">
    <name type="scientific">Laceyella tengchongensis</name>
    <dbReference type="NCBI Taxonomy" id="574699"/>
    <lineage>
        <taxon>Bacteria</taxon>
        <taxon>Bacillati</taxon>
        <taxon>Bacillota</taxon>
        <taxon>Bacilli</taxon>
        <taxon>Bacillales</taxon>
        <taxon>Thermoactinomycetaceae</taxon>
        <taxon>Laceyella</taxon>
    </lineage>
</organism>
<dbReference type="AlphaFoldDB" id="A0AA46AEV9"/>
<comment type="caution">
    <text evidence="1">The sequence shown here is derived from an EMBL/GenBank/DDBJ whole genome shotgun (WGS) entry which is preliminary data.</text>
</comment>
<name>A0AA46AEV9_9BACL</name>
<dbReference type="Proteomes" id="UP001157946">
    <property type="component" value="Unassembled WGS sequence"/>
</dbReference>
<keyword evidence="1" id="KW-0167">Capsid protein</keyword>
<reference evidence="1" key="1">
    <citation type="submission" date="2017-05" db="EMBL/GenBank/DDBJ databases">
        <authorList>
            <person name="Varghese N."/>
            <person name="Submissions S."/>
        </authorList>
    </citation>
    <scope>NUCLEOTIDE SEQUENCE</scope>
    <source>
        <strain evidence="1">DSM 45262</strain>
    </source>
</reference>
<dbReference type="Pfam" id="PF09671">
    <property type="entry name" value="Spore_GerQ"/>
    <property type="match status" value="1"/>
</dbReference>